<gene>
    <name evidence="2" type="ORF">AA0114_g869</name>
</gene>
<sequence length="297" mass="34489">MDSIYRNAFITIIAAAGSGSDYGLPGVSRPRKSTPPVGIDSHAFMVMQNPSIDMKDSTWNTRGWTYQEMLLSRRRLIFTDYQSYFQCQKHQTMEQLHKDFESTDSMKRMLGYKHLLPTQEEFFTVDEIYSRLEEYYPRTLRYETDNINAFVGVFRELSDRTSDHYSSSPSGLYMPHQNPHFYGIPLWLDLKLADDDNISWRFGLSLGWRIEKVKNGPLFAHAGAMVKPSFPSWSWASTKGQRLNHDHYRIVFSSRPSHSGEIQDANFSAYVTHKSGERISLSAYTTRADDYTLFHPW</sequence>
<dbReference type="Proteomes" id="UP000292402">
    <property type="component" value="Unassembled WGS sequence"/>
</dbReference>
<evidence type="ECO:0000313" key="2">
    <source>
        <dbReference type="EMBL" id="RYN60739.1"/>
    </source>
</evidence>
<dbReference type="PANTHER" id="PTHR33112">
    <property type="entry name" value="DOMAIN PROTEIN, PUTATIVE-RELATED"/>
    <property type="match status" value="1"/>
</dbReference>
<dbReference type="EMBL" id="PDXA01000002">
    <property type="protein sequence ID" value="RYN60739.1"/>
    <property type="molecule type" value="Genomic_DNA"/>
</dbReference>
<dbReference type="AlphaFoldDB" id="A0A4V1WPG3"/>
<dbReference type="InterPro" id="IPR010730">
    <property type="entry name" value="HET"/>
</dbReference>
<protein>
    <recommendedName>
        <fullName evidence="1">Heterokaryon incompatibility domain-containing protein</fullName>
    </recommendedName>
</protein>
<dbReference type="Pfam" id="PF06985">
    <property type="entry name" value="HET"/>
    <property type="match status" value="1"/>
</dbReference>
<evidence type="ECO:0000313" key="3">
    <source>
        <dbReference type="Proteomes" id="UP000292402"/>
    </source>
</evidence>
<proteinExistence type="predicted"/>
<feature type="domain" description="Heterokaryon incompatibility" evidence="1">
    <location>
        <begin position="1"/>
        <end position="68"/>
    </location>
</feature>
<organism evidence="2 3">
    <name type="scientific">Alternaria tenuissima</name>
    <dbReference type="NCBI Taxonomy" id="119927"/>
    <lineage>
        <taxon>Eukaryota</taxon>
        <taxon>Fungi</taxon>
        <taxon>Dikarya</taxon>
        <taxon>Ascomycota</taxon>
        <taxon>Pezizomycotina</taxon>
        <taxon>Dothideomycetes</taxon>
        <taxon>Pleosporomycetidae</taxon>
        <taxon>Pleosporales</taxon>
        <taxon>Pleosporineae</taxon>
        <taxon>Pleosporaceae</taxon>
        <taxon>Alternaria</taxon>
        <taxon>Alternaria sect. Alternaria</taxon>
        <taxon>Alternaria alternata complex</taxon>
    </lineage>
</organism>
<accession>A0A4V1WPG3</accession>
<dbReference type="PANTHER" id="PTHR33112:SF1">
    <property type="entry name" value="HETEROKARYON INCOMPATIBILITY DOMAIN-CONTAINING PROTEIN"/>
    <property type="match status" value="1"/>
</dbReference>
<comment type="caution">
    <text evidence="2">The sequence shown here is derived from an EMBL/GenBank/DDBJ whole genome shotgun (WGS) entry which is preliminary data.</text>
</comment>
<evidence type="ECO:0000259" key="1">
    <source>
        <dbReference type="Pfam" id="PF06985"/>
    </source>
</evidence>
<reference evidence="3" key="1">
    <citation type="journal article" date="2019" name="bioRxiv">
        <title>Genomics, evolutionary history and diagnostics of the Alternaria alternata species group including apple and Asian pear pathotypes.</title>
        <authorList>
            <person name="Armitage A.D."/>
            <person name="Cockerton H.M."/>
            <person name="Sreenivasaprasad S."/>
            <person name="Woodhall J.W."/>
            <person name="Lane C.R."/>
            <person name="Harrison R.J."/>
            <person name="Clarkson J.P."/>
        </authorList>
    </citation>
    <scope>NUCLEOTIDE SEQUENCE [LARGE SCALE GENOMIC DNA]</scope>
    <source>
        <strain evidence="3">FERA 1082</strain>
    </source>
</reference>
<name>A0A4V1WPG3_9PLEO</name>